<evidence type="ECO:0000313" key="3">
    <source>
        <dbReference type="Proteomes" id="UP000736335"/>
    </source>
</evidence>
<dbReference type="GO" id="GO:0016787">
    <property type="term" value="F:hydrolase activity"/>
    <property type="evidence" value="ECO:0007669"/>
    <property type="project" value="UniProtKB-KW"/>
</dbReference>
<organism evidence="2 3">
    <name type="scientific">Thelephora terrestris</name>
    <dbReference type="NCBI Taxonomy" id="56493"/>
    <lineage>
        <taxon>Eukaryota</taxon>
        <taxon>Fungi</taxon>
        <taxon>Dikarya</taxon>
        <taxon>Basidiomycota</taxon>
        <taxon>Agaricomycotina</taxon>
        <taxon>Agaricomycetes</taxon>
        <taxon>Thelephorales</taxon>
        <taxon>Thelephoraceae</taxon>
        <taxon>Thelephora</taxon>
    </lineage>
</organism>
<accession>A0A9P6H1C9</accession>
<dbReference type="EMBL" id="WIUZ02000049">
    <property type="protein sequence ID" value="KAF9777341.1"/>
    <property type="molecule type" value="Genomic_DNA"/>
</dbReference>
<dbReference type="InterPro" id="IPR002925">
    <property type="entry name" value="Dienelactn_hydro"/>
</dbReference>
<keyword evidence="3" id="KW-1185">Reference proteome</keyword>
<dbReference type="PANTHER" id="PTHR47668:SF1">
    <property type="entry name" value="DIENELACTONE HYDROLASE DOMAIN-CONTAINING PROTEIN-RELATED"/>
    <property type="match status" value="1"/>
</dbReference>
<evidence type="ECO:0000313" key="2">
    <source>
        <dbReference type="EMBL" id="KAF9777341.1"/>
    </source>
</evidence>
<protein>
    <submittedName>
        <fullName evidence="2">Dienelactone hydrolase</fullName>
    </submittedName>
</protein>
<name>A0A9P6H1C9_9AGAM</name>
<keyword evidence="2" id="KW-0378">Hydrolase</keyword>
<proteinExistence type="predicted"/>
<feature type="domain" description="Dienelactone hydrolase" evidence="1">
    <location>
        <begin position="38"/>
        <end position="210"/>
    </location>
</feature>
<dbReference type="SUPFAM" id="SSF53474">
    <property type="entry name" value="alpha/beta-Hydrolases"/>
    <property type="match status" value="1"/>
</dbReference>
<gene>
    <name evidence="2" type="ORF">BJ322DRAFT_1015753</name>
</gene>
<dbReference type="Proteomes" id="UP000736335">
    <property type="component" value="Unassembled WGS sequence"/>
</dbReference>
<dbReference type="PANTHER" id="PTHR47668">
    <property type="entry name" value="DIENELACTONE HYDROLASE FAMILY PROTEIN (AFU_ORTHOLOGUE AFUA_6G01940)"/>
    <property type="match status" value="1"/>
</dbReference>
<dbReference type="OrthoDB" id="2147163at2759"/>
<dbReference type="InterPro" id="IPR029058">
    <property type="entry name" value="AB_hydrolase_fold"/>
</dbReference>
<dbReference type="AlphaFoldDB" id="A0A9P6H1C9"/>
<reference evidence="2" key="1">
    <citation type="journal article" date="2020" name="Nat. Commun.">
        <title>Large-scale genome sequencing of mycorrhizal fungi provides insights into the early evolution of symbiotic traits.</title>
        <authorList>
            <person name="Miyauchi S."/>
            <person name="Kiss E."/>
            <person name="Kuo A."/>
            <person name="Drula E."/>
            <person name="Kohler A."/>
            <person name="Sanchez-Garcia M."/>
            <person name="Morin E."/>
            <person name="Andreopoulos B."/>
            <person name="Barry K.W."/>
            <person name="Bonito G."/>
            <person name="Buee M."/>
            <person name="Carver A."/>
            <person name="Chen C."/>
            <person name="Cichocki N."/>
            <person name="Clum A."/>
            <person name="Culley D."/>
            <person name="Crous P.W."/>
            <person name="Fauchery L."/>
            <person name="Girlanda M."/>
            <person name="Hayes R.D."/>
            <person name="Keri Z."/>
            <person name="LaButti K."/>
            <person name="Lipzen A."/>
            <person name="Lombard V."/>
            <person name="Magnuson J."/>
            <person name="Maillard F."/>
            <person name="Murat C."/>
            <person name="Nolan M."/>
            <person name="Ohm R.A."/>
            <person name="Pangilinan J."/>
            <person name="Pereira M.F."/>
            <person name="Perotto S."/>
            <person name="Peter M."/>
            <person name="Pfister S."/>
            <person name="Riley R."/>
            <person name="Sitrit Y."/>
            <person name="Stielow J.B."/>
            <person name="Szollosi G."/>
            <person name="Zifcakova L."/>
            <person name="Stursova M."/>
            <person name="Spatafora J.W."/>
            <person name="Tedersoo L."/>
            <person name="Vaario L.M."/>
            <person name="Yamada A."/>
            <person name="Yan M."/>
            <person name="Wang P."/>
            <person name="Xu J."/>
            <person name="Bruns T."/>
            <person name="Baldrian P."/>
            <person name="Vilgalys R."/>
            <person name="Dunand C."/>
            <person name="Henrissat B."/>
            <person name="Grigoriev I.V."/>
            <person name="Hibbett D."/>
            <person name="Nagy L.G."/>
            <person name="Martin F.M."/>
        </authorList>
    </citation>
    <scope>NUCLEOTIDE SEQUENCE</scope>
    <source>
        <strain evidence="2">UH-Tt-Lm1</strain>
    </source>
</reference>
<dbReference type="Pfam" id="PF01738">
    <property type="entry name" value="DLH"/>
    <property type="match status" value="1"/>
</dbReference>
<dbReference type="Gene3D" id="3.40.50.1820">
    <property type="entry name" value="alpha/beta hydrolase"/>
    <property type="match status" value="1"/>
</dbReference>
<comment type="caution">
    <text evidence="2">The sequence shown here is derived from an EMBL/GenBank/DDBJ whole genome shotgun (WGS) entry which is preliminary data.</text>
</comment>
<evidence type="ECO:0000259" key="1">
    <source>
        <dbReference type="Pfam" id="PF01738"/>
    </source>
</evidence>
<sequence>MSAVDTTNRACCSIPVVQVDYTAQGVYKPHGAFDRVYVTGDNSETALIVVYDAFGYFPQTLQGADILAKSVGAQVFMPDFFGEGNACSTEKVPPKNDEDRKYFQEFMEGPGNFPASVPRLVAFADVLKAEGFKKIGALGYCWGGKVVLMGASNESSPLDAISVVHPSRFSAQDVEGLTVPLGLYSSNGESREEFEKASDLLSKKPFSAKVDCKYYSNMCVIRLYTLPLVPTHLVINRFCQVPRLGRCSGKPFRPDNKREYEDVYSRAAACFRNAFA</sequence>
<reference evidence="2" key="2">
    <citation type="submission" date="2020-11" db="EMBL/GenBank/DDBJ databases">
        <authorList>
            <consortium name="DOE Joint Genome Institute"/>
            <person name="Kuo A."/>
            <person name="Miyauchi S."/>
            <person name="Kiss E."/>
            <person name="Drula E."/>
            <person name="Kohler A."/>
            <person name="Sanchez-Garcia M."/>
            <person name="Andreopoulos B."/>
            <person name="Barry K.W."/>
            <person name="Bonito G."/>
            <person name="Buee M."/>
            <person name="Carver A."/>
            <person name="Chen C."/>
            <person name="Cichocki N."/>
            <person name="Clum A."/>
            <person name="Culley D."/>
            <person name="Crous P.W."/>
            <person name="Fauchery L."/>
            <person name="Girlanda M."/>
            <person name="Hayes R."/>
            <person name="Keri Z."/>
            <person name="Labutti K."/>
            <person name="Lipzen A."/>
            <person name="Lombard V."/>
            <person name="Magnuson J."/>
            <person name="Maillard F."/>
            <person name="Morin E."/>
            <person name="Murat C."/>
            <person name="Nolan M."/>
            <person name="Ohm R."/>
            <person name="Pangilinan J."/>
            <person name="Pereira M."/>
            <person name="Perotto S."/>
            <person name="Peter M."/>
            <person name="Riley R."/>
            <person name="Sitrit Y."/>
            <person name="Stielow B."/>
            <person name="Szollosi G."/>
            <person name="Zifcakova L."/>
            <person name="Stursova M."/>
            <person name="Spatafora J.W."/>
            <person name="Tedersoo L."/>
            <person name="Vaario L.-M."/>
            <person name="Yamada A."/>
            <person name="Yan M."/>
            <person name="Wang P."/>
            <person name="Xu J."/>
            <person name="Bruns T."/>
            <person name="Baldrian P."/>
            <person name="Vilgalys R."/>
            <person name="Henrissat B."/>
            <person name="Grigoriev I.V."/>
            <person name="Hibbett D."/>
            <person name="Nagy L.G."/>
            <person name="Martin F.M."/>
        </authorList>
    </citation>
    <scope>NUCLEOTIDE SEQUENCE</scope>
    <source>
        <strain evidence="2">UH-Tt-Lm1</strain>
    </source>
</reference>